<gene>
    <name evidence="2" type="ORF">BCF44_103672</name>
</gene>
<feature type="region of interest" description="Disordered" evidence="1">
    <location>
        <begin position="36"/>
        <end position="55"/>
    </location>
</feature>
<dbReference type="Proteomes" id="UP000256269">
    <property type="component" value="Unassembled WGS sequence"/>
</dbReference>
<keyword evidence="3" id="KW-1185">Reference proteome</keyword>
<protein>
    <submittedName>
        <fullName evidence="2">Uncharacterized protein</fullName>
    </submittedName>
</protein>
<organism evidence="2 3">
    <name type="scientific">Kutzneria buriramensis</name>
    <dbReference type="NCBI Taxonomy" id="1045776"/>
    <lineage>
        <taxon>Bacteria</taxon>
        <taxon>Bacillati</taxon>
        <taxon>Actinomycetota</taxon>
        <taxon>Actinomycetes</taxon>
        <taxon>Pseudonocardiales</taxon>
        <taxon>Pseudonocardiaceae</taxon>
        <taxon>Kutzneria</taxon>
    </lineage>
</organism>
<name>A0A3E0I0Z5_9PSEU</name>
<evidence type="ECO:0000256" key="1">
    <source>
        <dbReference type="SAM" id="MobiDB-lite"/>
    </source>
</evidence>
<evidence type="ECO:0000313" key="2">
    <source>
        <dbReference type="EMBL" id="REH52220.1"/>
    </source>
</evidence>
<accession>A0A3E0I0Z5</accession>
<dbReference type="AlphaFoldDB" id="A0A3E0I0Z5"/>
<sequence length="55" mass="5971">MTWLFGQVFVLCLVSFVAGSAVTAAGFLARRRFAAPEPAEEPTGERKIVEMEPGE</sequence>
<dbReference type="RefSeq" id="WP_170217489.1">
    <property type="nucleotide sequence ID" value="NZ_CP144375.1"/>
</dbReference>
<comment type="caution">
    <text evidence="2">The sequence shown here is derived from an EMBL/GenBank/DDBJ whole genome shotgun (WGS) entry which is preliminary data.</text>
</comment>
<feature type="compositionally biased region" description="Basic and acidic residues" evidence="1">
    <location>
        <begin position="43"/>
        <end position="55"/>
    </location>
</feature>
<evidence type="ECO:0000313" key="3">
    <source>
        <dbReference type="Proteomes" id="UP000256269"/>
    </source>
</evidence>
<dbReference type="EMBL" id="QUNO01000003">
    <property type="protein sequence ID" value="REH52220.1"/>
    <property type="molecule type" value="Genomic_DNA"/>
</dbReference>
<reference evidence="2 3" key="1">
    <citation type="submission" date="2018-08" db="EMBL/GenBank/DDBJ databases">
        <title>Genomic Encyclopedia of Archaeal and Bacterial Type Strains, Phase II (KMG-II): from individual species to whole genera.</title>
        <authorList>
            <person name="Goeker M."/>
        </authorList>
    </citation>
    <scope>NUCLEOTIDE SEQUENCE [LARGE SCALE GENOMIC DNA]</scope>
    <source>
        <strain evidence="2 3">DSM 45791</strain>
    </source>
</reference>
<proteinExistence type="predicted"/>